<dbReference type="Pfam" id="PF01402">
    <property type="entry name" value="RHH_1"/>
    <property type="match status" value="1"/>
</dbReference>
<organism evidence="2">
    <name type="scientific">Archaeoglobus fulgidus</name>
    <dbReference type="NCBI Taxonomy" id="2234"/>
    <lineage>
        <taxon>Archaea</taxon>
        <taxon>Methanobacteriati</taxon>
        <taxon>Methanobacteriota</taxon>
        <taxon>Archaeoglobi</taxon>
        <taxon>Archaeoglobales</taxon>
        <taxon>Archaeoglobaceae</taxon>
        <taxon>Archaeoglobus</taxon>
    </lineage>
</organism>
<feature type="domain" description="Ribbon-helix-helix protein CopG" evidence="1">
    <location>
        <begin position="3"/>
        <end position="41"/>
    </location>
</feature>
<reference evidence="2" key="1">
    <citation type="journal article" date="2020" name="mSystems">
        <title>Genome- and Community-Level Interaction Insights into Carbon Utilization and Element Cycling Functions of Hydrothermarchaeota in Hydrothermal Sediment.</title>
        <authorList>
            <person name="Zhou Z."/>
            <person name="Liu Y."/>
            <person name="Xu W."/>
            <person name="Pan J."/>
            <person name="Luo Z.H."/>
            <person name="Li M."/>
        </authorList>
    </citation>
    <scope>NUCLEOTIDE SEQUENCE [LARGE SCALE GENOMIC DNA]</scope>
    <source>
        <strain evidence="2">SpSt-12</strain>
        <strain evidence="3">SpSt-87</strain>
    </source>
</reference>
<dbReference type="AlphaFoldDB" id="A0A7C2NDE7"/>
<sequence length="175" mass="20652">MVERLSISLDAASKEKLEKLKKMTGKSSSEIIRELIDLGYDIYRFGVDSQSLEAWVDYLAKRQHMILDIEHWRVIFSEIENSDNNHFWRQMEEIGLSHAMQYKMKGLDTVEKILRYVEKANWYEIKEEGGGVYTLILNDLKIKRFVRTFLEKVFEGQNIKAEIKEGFGKLIVIER</sequence>
<evidence type="ECO:0000313" key="3">
    <source>
        <dbReference type="EMBL" id="HFW32306.1"/>
    </source>
</evidence>
<comment type="caution">
    <text evidence="2">The sequence shown here is derived from an EMBL/GenBank/DDBJ whole genome shotgun (WGS) entry which is preliminary data.</text>
</comment>
<accession>A0A7C2NDE7</accession>
<dbReference type="GO" id="GO:0006355">
    <property type="term" value="P:regulation of DNA-templated transcription"/>
    <property type="evidence" value="ECO:0007669"/>
    <property type="project" value="InterPro"/>
</dbReference>
<dbReference type="InterPro" id="IPR002145">
    <property type="entry name" value="CopG"/>
</dbReference>
<dbReference type="EMBL" id="DTLB01000031">
    <property type="protein sequence ID" value="HFW32306.1"/>
    <property type="molecule type" value="Genomic_DNA"/>
</dbReference>
<dbReference type="EMBL" id="DSCQ01000123">
    <property type="protein sequence ID" value="HET22234.1"/>
    <property type="molecule type" value="Genomic_DNA"/>
</dbReference>
<proteinExistence type="predicted"/>
<gene>
    <name evidence="2" type="ORF">ENN70_09395</name>
    <name evidence="3" type="ORF">ENW66_05075</name>
</gene>
<protein>
    <submittedName>
        <fullName evidence="2">Ribbon-helix-helix protein, CopG family</fullName>
    </submittedName>
</protein>
<name>A0A7C2NDE7_ARCFL</name>
<evidence type="ECO:0000313" key="2">
    <source>
        <dbReference type="EMBL" id="HET22234.1"/>
    </source>
</evidence>
<evidence type="ECO:0000259" key="1">
    <source>
        <dbReference type="Pfam" id="PF01402"/>
    </source>
</evidence>